<keyword evidence="2" id="KW-1185">Reference proteome</keyword>
<protein>
    <submittedName>
        <fullName evidence="1">Uncharacterized protein</fullName>
    </submittedName>
</protein>
<proteinExistence type="predicted"/>
<reference evidence="1" key="2">
    <citation type="submission" date="2020-11" db="EMBL/GenBank/DDBJ databases">
        <authorList>
            <person name="McCartney M.A."/>
            <person name="Auch B."/>
            <person name="Kono T."/>
            <person name="Mallez S."/>
            <person name="Becker A."/>
            <person name="Gohl D.M."/>
            <person name="Silverstein K.A.T."/>
            <person name="Koren S."/>
            <person name="Bechman K.B."/>
            <person name="Herman A."/>
            <person name="Abrahante J.E."/>
            <person name="Garbe J."/>
        </authorList>
    </citation>
    <scope>NUCLEOTIDE SEQUENCE</scope>
    <source>
        <strain evidence="1">Duluth1</strain>
        <tissue evidence="1">Whole animal</tissue>
    </source>
</reference>
<evidence type="ECO:0000313" key="2">
    <source>
        <dbReference type="Proteomes" id="UP000828390"/>
    </source>
</evidence>
<dbReference type="AlphaFoldDB" id="A0A9D4JGQ4"/>
<dbReference type="EMBL" id="JAIWYP010000006">
    <property type="protein sequence ID" value="KAH3809434.1"/>
    <property type="molecule type" value="Genomic_DNA"/>
</dbReference>
<gene>
    <name evidence="1" type="ORF">DPMN_137803</name>
</gene>
<reference evidence="1" key="1">
    <citation type="journal article" date="2019" name="bioRxiv">
        <title>The Genome of the Zebra Mussel, Dreissena polymorpha: A Resource for Invasive Species Research.</title>
        <authorList>
            <person name="McCartney M.A."/>
            <person name="Auch B."/>
            <person name="Kono T."/>
            <person name="Mallez S."/>
            <person name="Zhang Y."/>
            <person name="Obille A."/>
            <person name="Becker A."/>
            <person name="Abrahante J.E."/>
            <person name="Garbe J."/>
            <person name="Badalamenti J.P."/>
            <person name="Herman A."/>
            <person name="Mangelson H."/>
            <person name="Liachko I."/>
            <person name="Sullivan S."/>
            <person name="Sone E.D."/>
            <person name="Koren S."/>
            <person name="Silverstein K.A.T."/>
            <person name="Beckman K.B."/>
            <person name="Gohl D.M."/>
        </authorList>
    </citation>
    <scope>NUCLEOTIDE SEQUENCE</scope>
    <source>
        <strain evidence="1">Duluth1</strain>
        <tissue evidence="1">Whole animal</tissue>
    </source>
</reference>
<evidence type="ECO:0000313" key="1">
    <source>
        <dbReference type="EMBL" id="KAH3809434.1"/>
    </source>
</evidence>
<sequence>MLSGECETPANRAIKQEKSITRLPVYTLDPVYLLVLYEPDRGQTVHITSKRAYNPIATATNSDTFQFTREAGKMCINRYR</sequence>
<name>A0A9D4JGQ4_DREPO</name>
<dbReference type="Proteomes" id="UP000828390">
    <property type="component" value="Unassembled WGS sequence"/>
</dbReference>
<comment type="caution">
    <text evidence="1">The sequence shown here is derived from an EMBL/GenBank/DDBJ whole genome shotgun (WGS) entry which is preliminary data.</text>
</comment>
<accession>A0A9D4JGQ4</accession>
<organism evidence="1 2">
    <name type="scientific">Dreissena polymorpha</name>
    <name type="common">Zebra mussel</name>
    <name type="synonym">Mytilus polymorpha</name>
    <dbReference type="NCBI Taxonomy" id="45954"/>
    <lineage>
        <taxon>Eukaryota</taxon>
        <taxon>Metazoa</taxon>
        <taxon>Spiralia</taxon>
        <taxon>Lophotrochozoa</taxon>
        <taxon>Mollusca</taxon>
        <taxon>Bivalvia</taxon>
        <taxon>Autobranchia</taxon>
        <taxon>Heteroconchia</taxon>
        <taxon>Euheterodonta</taxon>
        <taxon>Imparidentia</taxon>
        <taxon>Neoheterodontei</taxon>
        <taxon>Myida</taxon>
        <taxon>Dreissenoidea</taxon>
        <taxon>Dreissenidae</taxon>
        <taxon>Dreissena</taxon>
    </lineage>
</organism>